<reference evidence="12" key="1">
    <citation type="submission" date="2025-08" db="UniProtKB">
        <authorList>
            <consortium name="RefSeq"/>
        </authorList>
    </citation>
    <scope>IDENTIFICATION</scope>
    <source>
        <strain evidence="12">Tuebingen</strain>
        <tissue evidence="12">Fibroblasts and whole tissue</tissue>
    </source>
</reference>
<keyword evidence="4 8" id="KW-1133">Transmembrane helix</keyword>
<evidence type="ECO:0000259" key="10">
    <source>
        <dbReference type="PROSITE" id="PS50835"/>
    </source>
</evidence>
<evidence type="ECO:0000256" key="7">
    <source>
        <dbReference type="ARBA" id="ARBA00023180"/>
    </source>
</evidence>
<dbReference type="GeneID" id="100317238"/>
<gene>
    <name evidence="12" type="primary">si:ch211-214p13.9</name>
</gene>
<evidence type="ECO:0000256" key="8">
    <source>
        <dbReference type="SAM" id="Phobius"/>
    </source>
</evidence>
<evidence type="ECO:0000256" key="9">
    <source>
        <dbReference type="SAM" id="SignalP"/>
    </source>
</evidence>
<dbReference type="PROSITE" id="PS50835">
    <property type="entry name" value="IG_LIKE"/>
    <property type="match status" value="1"/>
</dbReference>
<keyword evidence="3 8" id="KW-0812">Transmembrane</keyword>
<dbReference type="FunCoup" id="A0A8M1RSR2">
    <property type="interactions" value="4"/>
</dbReference>
<feature type="signal peptide" evidence="9">
    <location>
        <begin position="1"/>
        <end position="22"/>
    </location>
</feature>
<comment type="subcellular location">
    <subcellularLocation>
        <location evidence="1">Membrane</location>
        <topology evidence="1">Single-pass membrane protein</topology>
    </subcellularLocation>
</comment>
<feature type="domain" description="Ig-like" evidence="10">
    <location>
        <begin position="38"/>
        <end position="141"/>
    </location>
</feature>
<evidence type="ECO:0000256" key="2">
    <source>
        <dbReference type="ARBA" id="ARBA00008215"/>
    </source>
</evidence>
<evidence type="ECO:0000256" key="5">
    <source>
        <dbReference type="ARBA" id="ARBA00023136"/>
    </source>
</evidence>
<name>A0A8M1RSR2_DANRE</name>
<keyword evidence="12" id="KW-0675">Receptor</keyword>
<dbReference type="GO" id="GO:0038023">
    <property type="term" value="F:signaling receptor activity"/>
    <property type="evidence" value="ECO:0007669"/>
    <property type="project" value="InterPro"/>
</dbReference>
<dbReference type="SUPFAM" id="SSF48726">
    <property type="entry name" value="Immunoglobulin"/>
    <property type="match status" value="1"/>
</dbReference>
<sequence>MANNRTLTVIVLLSIFMARSHAKGNQQNETQNKASLMEKLTDFKEQMFLEGSDVTLWCGNVTNFKWDDLVFVVWNISTQSKKCYIGLSPTLDDTCKDGKSMHNSTDGVSLSISKISMQDEGVYTCDLSYKGGSYSLNISVSVFHLSAQLDPDKKTAVCTARYKNKAPTLHWEPASSVLPNNDGENGASFTIENRVYLKENVNISELVCVATNPSMSSPVQLNATLYSSASGYDKTSLNIKLIAIPLGLVCFILVSLAMVYVLLRKFNSLSTLKMLCCKSKISPPADDKPAQPADVEEVEPYASYIQRVNSIYNSSAELFNA</sequence>
<keyword evidence="7" id="KW-0325">Glycoprotein</keyword>
<evidence type="ECO:0000256" key="6">
    <source>
        <dbReference type="ARBA" id="ARBA00023157"/>
    </source>
</evidence>
<organism evidence="11 12">
    <name type="scientific">Danio rerio</name>
    <name type="common">Zebrafish</name>
    <name type="synonym">Brachydanio rerio</name>
    <dbReference type="NCBI Taxonomy" id="7955"/>
    <lineage>
        <taxon>Eukaryota</taxon>
        <taxon>Metazoa</taxon>
        <taxon>Chordata</taxon>
        <taxon>Craniata</taxon>
        <taxon>Vertebrata</taxon>
        <taxon>Euteleostomi</taxon>
        <taxon>Actinopterygii</taxon>
        <taxon>Neopterygii</taxon>
        <taxon>Teleostei</taxon>
        <taxon>Ostariophysi</taxon>
        <taxon>Cypriniformes</taxon>
        <taxon>Danionidae</taxon>
        <taxon>Danioninae</taxon>
        <taxon>Danio</taxon>
    </lineage>
</organism>
<keyword evidence="11" id="KW-1185">Reference proteome</keyword>
<dbReference type="GO" id="GO:0016020">
    <property type="term" value="C:membrane"/>
    <property type="evidence" value="ECO:0007669"/>
    <property type="project" value="UniProtKB-SubCell"/>
</dbReference>
<keyword evidence="9" id="KW-0732">Signal</keyword>
<evidence type="ECO:0000313" key="12">
    <source>
        <dbReference type="RefSeq" id="XP_003199235.2"/>
    </source>
</evidence>
<evidence type="ECO:0000256" key="3">
    <source>
        <dbReference type="ARBA" id="ARBA00022692"/>
    </source>
</evidence>
<dbReference type="OrthoDB" id="8915654at2759"/>
<dbReference type="Gene3D" id="2.60.40.10">
    <property type="entry name" value="Immunoglobulins"/>
    <property type="match status" value="2"/>
</dbReference>
<dbReference type="InterPro" id="IPR036179">
    <property type="entry name" value="Ig-like_dom_sf"/>
</dbReference>
<dbReference type="AlphaFoldDB" id="A0A8M1RSR2"/>
<dbReference type="KEGG" id="dre:100317238"/>
<accession>A0A8M1RSR2</accession>
<proteinExistence type="inferred from homology"/>
<dbReference type="Proteomes" id="UP000000437">
    <property type="component" value="Chromosome 9"/>
</dbReference>
<evidence type="ECO:0000256" key="4">
    <source>
        <dbReference type="ARBA" id="ARBA00022989"/>
    </source>
</evidence>
<feature type="transmembrane region" description="Helical" evidence="8">
    <location>
        <begin position="242"/>
        <end position="263"/>
    </location>
</feature>
<evidence type="ECO:0000256" key="1">
    <source>
        <dbReference type="ARBA" id="ARBA00004167"/>
    </source>
</evidence>
<dbReference type="SMART" id="SM00409">
    <property type="entry name" value="IG"/>
    <property type="match status" value="1"/>
</dbReference>
<keyword evidence="6" id="KW-1015">Disulfide bond</keyword>
<dbReference type="PANTHER" id="PTHR21462">
    <property type="entry name" value="CELL SURFACE GLYCOPROTEIN OX2 RECEPTOR PRECURSOR"/>
    <property type="match status" value="1"/>
</dbReference>
<dbReference type="InterPro" id="IPR007110">
    <property type="entry name" value="Ig-like_dom"/>
</dbReference>
<dbReference type="InterPro" id="IPR040012">
    <property type="entry name" value="CD200R"/>
</dbReference>
<dbReference type="GO" id="GO:0009986">
    <property type="term" value="C:cell surface"/>
    <property type="evidence" value="ECO:0007669"/>
    <property type="project" value="UniProtKB-ARBA"/>
</dbReference>
<dbReference type="PANTHER" id="PTHR21462:SF2">
    <property type="entry name" value="CELL SURFACE GLYCOPROTEIN CD200 RECEPTOR 2"/>
    <property type="match status" value="1"/>
</dbReference>
<protein>
    <submittedName>
        <fullName evidence="12">Cell surface glycoprotein CD200 receptor 1 isoform X1</fullName>
    </submittedName>
</protein>
<dbReference type="GO" id="GO:0150077">
    <property type="term" value="P:regulation of neuroinflammatory response"/>
    <property type="evidence" value="ECO:0007669"/>
    <property type="project" value="InterPro"/>
</dbReference>
<evidence type="ECO:0000313" key="11">
    <source>
        <dbReference type="Proteomes" id="UP000000437"/>
    </source>
</evidence>
<comment type="similarity">
    <text evidence="2">Belongs to the CD200R family.</text>
</comment>
<feature type="chain" id="PRO_5035436606" evidence="9">
    <location>
        <begin position="23"/>
        <end position="321"/>
    </location>
</feature>
<dbReference type="InterPro" id="IPR003599">
    <property type="entry name" value="Ig_sub"/>
</dbReference>
<keyword evidence="5 8" id="KW-0472">Membrane</keyword>
<dbReference type="RefSeq" id="XP_003199235.2">
    <property type="nucleotide sequence ID" value="XM_003199187.7"/>
</dbReference>
<dbReference type="InterPro" id="IPR013783">
    <property type="entry name" value="Ig-like_fold"/>
</dbReference>